<dbReference type="RefSeq" id="XP_016608570.1">
    <property type="nucleotide sequence ID" value="XM_016753080.1"/>
</dbReference>
<feature type="transmembrane region" description="Helical" evidence="1">
    <location>
        <begin position="220"/>
        <end position="241"/>
    </location>
</feature>
<evidence type="ECO:0000256" key="1">
    <source>
        <dbReference type="SAM" id="Phobius"/>
    </source>
</evidence>
<dbReference type="OrthoDB" id="196547at2759"/>
<proteinExistence type="predicted"/>
<feature type="transmembrane region" description="Helical" evidence="1">
    <location>
        <begin position="163"/>
        <end position="188"/>
    </location>
</feature>
<accession>A0A0L0HGB7</accession>
<evidence type="ECO:0000259" key="3">
    <source>
        <dbReference type="Pfam" id="PF14340"/>
    </source>
</evidence>
<evidence type="ECO:0000313" key="4">
    <source>
        <dbReference type="EMBL" id="KND00531.1"/>
    </source>
</evidence>
<feature type="signal peptide" evidence="2">
    <location>
        <begin position="1"/>
        <end position="15"/>
    </location>
</feature>
<feature type="chain" id="PRO_5013198331" description="DUF4395 domain-containing protein" evidence="2">
    <location>
        <begin position="16"/>
        <end position="580"/>
    </location>
</feature>
<keyword evidence="1" id="KW-0472">Membrane</keyword>
<dbReference type="Pfam" id="PF14340">
    <property type="entry name" value="DUF4395"/>
    <property type="match status" value="1"/>
</dbReference>
<feature type="transmembrane region" description="Helical" evidence="1">
    <location>
        <begin position="484"/>
        <end position="504"/>
    </location>
</feature>
<dbReference type="Proteomes" id="UP000053201">
    <property type="component" value="Unassembled WGS sequence"/>
</dbReference>
<dbReference type="GeneID" id="27688270"/>
<keyword evidence="1" id="KW-1133">Transmembrane helix</keyword>
<gene>
    <name evidence="4" type="ORF">SPPG_04841</name>
</gene>
<feature type="transmembrane region" description="Helical" evidence="1">
    <location>
        <begin position="66"/>
        <end position="83"/>
    </location>
</feature>
<feature type="transmembrane region" description="Helical" evidence="1">
    <location>
        <begin position="433"/>
        <end position="450"/>
    </location>
</feature>
<keyword evidence="1" id="KW-0812">Transmembrane</keyword>
<feature type="transmembrane region" description="Helical" evidence="1">
    <location>
        <begin position="103"/>
        <end position="122"/>
    </location>
</feature>
<dbReference type="AlphaFoldDB" id="A0A0L0HGB7"/>
<dbReference type="VEuPathDB" id="FungiDB:SPPG_04841"/>
<evidence type="ECO:0000313" key="5">
    <source>
        <dbReference type="Proteomes" id="UP000053201"/>
    </source>
</evidence>
<dbReference type="InParanoid" id="A0A0L0HGB7"/>
<feature type="transmembrane region" description="Helical" evidence="1">
    <location>
        <begin position="134"/>
        <end position="157"/>
    </location>
</feature>
<sequence>MAMTLFASLLPPGLADGGEDERWHLVKIYQAVDIVWGFWIINSVFGKCMQHYIKTGISSQRFGDKILVWLTAASFVHFIGRIVNAVKITPWYIPVQLFWDRFYLVLVLASYGAIAAKLYATISTERSHSLFGSCRFLAALTGTPMILALIAQCVIAAHLPRLIYQLEVLLCGTMTMAFIINCVILNIARRRTAMHFQNAKARMTPLQDRRQTVMLRKLNLLYLFTISGSLTCAGFVVRLIVFSPAEIDFNFPKRPVQVWHAAVMTGIGILEMVFLGISAATAADLFEVSDFTATSPFLRTSNHTGSATPVQVTVSVPAVRVGPLSSTASLTNSVNRESTLGSPTDPAAKPFNEIAQREYRLIEEDEAWTRLCIQTAEEQAMWWKNWRSMTWKEFTTFPNPINEAEVRIWITWAFIGCTLGPIVDIYWNSPAAYWTIMTLAFLRAMFGFRLDPLGYINLFILKPLIVDRWGWIEDLMVAGPPRKLALVQPLPLMFAFTIAWHLGWVYGARWIFAIFAASCAAQAMYDVCLGCAMFWVLIKLGIANENACEVCTANYVCKNRMMLSKPAPQKQEVPLNGGWK</sequence>
<reference evidence="4 5" key="1">
    <citation type="submission" date="2009-08" db="EMBL/GenBank/DDBJ databases">
        <title>The Genome Sequence of Spizellomyces punctatus strain DAOM BR117.</title>
        <authorList>
            <consortium name="The Broad Institute Genome Sequencing Platform"/>
            <person name="Russ C."/>
            <person name="Cuomo C."/>
            <person name="Shea T."/>
            <person name="Young S.K."/>
            <person name="Zeng Q."/>
            <person name="Koehrsen M."/>
            <person name="Haas B."/>
            <person name="Borodovsky M."/>
            <person name="Guigo R."/>
            <person name="Alvarado L."/>
            <person name="Berlin A."/>
            <person name="Bochicchio J."/>
            <person name="Borenstein D."/>
            <person name="Chapman S."/>
            <person name="Chen Z."/>
            <person name="Engels R."/>
            <person name="Freedman E."/>
            <person name="Gellesch M."/>
            <person name="Goldberg J."/>
            <person name="Griggs A."/>
            <person name="Gujja S."/>
            <person name="Heiman D."/>
            <person name="Hepburn T."/>
            <person name="Howarth C."/>
            <person name="Jen D."/>
            <person name="Larson L."/>
            <person name="Lewis B."/>
            <person name="Mehta T."/>
            <person name="Park D."/>
            <person name="Pearson M."/>
            <person name="Roberts A."/>
            <person name="Saif S."/>
            <person name="Shenoy N."/>
            <person name="Sisk P."/>
            <person name="Stolte C."/>
            <person name="Sykes S."/>
            <person name="Thomson T."/>
            <person name="Walk T."/>
            <person name="White J."/>
            <person name="Yandava C."/>
            <person name="Burger G."/>
            <person name="Gray M.W."/>
            <person name="Holland P.W.H."/>
            <person name="King N."/>
            <person name="Lang F.B.F."/>
            <person name="Roger A.J."/>
            <person name="Ruiz-Trillo I."/>
            <person name="Lander E."/>
            <person name="Nusbaum C."/>
        </authorList>
    </citation>
    <scope>NUCLEOTIDE SEQUENCE [LARGE SCALE GENOMIC DNA]</scope>
    <source>
        <strain evidence="4 5">DAOM BR117</strain>
    </source>
</reference>
<keyword evidence="5" id="KW-1185">Reference proteome</keyword>
<organism evidence="4 5">
    <name type="scientific">Spizellomyces punctatus (strain DAOM BR117)</name>
    <dbReference type="NCBI Taxonomy" id="645134"/>
    <lineage>
        <taxon>Eukaryota</taxon>
        <taxon>Fungi</taxon>
        <taxon>Fungi incertae sedis</taxon>
        <taxon>Chytridiomycota</taxon>
        <taxon>Chytridiomycota incertae sedis</taxon>
        <taxon>Chytridiomycetes</taxon>
        <taxon>Spizellomycetales</taxon>
        <taxon>Spizellomycetaceae</taxon>
        <taxon>Spizellomyces</taxon>
    </lineage>
</organism>
<feature type="transmembrane region" description="Helical" evidence="1">
    <location>
        <begin position="25"/>
        <end position="45"/>
    </location>
</feature>
<protein>
    <recommendedName>
        <fullName evidence="3">DUF4395 domain-containing protein</fullName>
    </recommendedName>
</protein>
<dbReference type="EMBL" id="KQ257456">
    <property type="protein sequence ID" value="KND00531.1"/>
    <property type="molecule type" value="Genomic_DNA"/>
</dbReference>
<keyword evidence="2" id="KW-0732">Signal</keyword>
<dbReference type="InterPro" id="IPR025508">
    <property type="entry name" value="DUF4395"/>
</dbReference>
<feature type="domain" description="DUF4395" evidence="3">
    <location>
        <begin position="401"/>
        <end position="537"/>
    </location>
</feature>
<feature type="transmembrane region" description="Helical" evidence="1">
    <location>
        <begin position="510"/>
        <end position="537"/>
    </location>
</feature>
<name>A0A0L0HGB7_SPIPD</name>
<feature type="transmembrane region" description="Helical" evidence="1">
    <location>
        <begin position="261"/>
        <end position="286"/>
    </location>
</feature>
<evidence type="ECO:0000256" key="2">
    <source>
        <dbReference type="SAM" id="SignalP"/>
    </source>
</evidence>